<evidence type="ECO:0000259" key="9">
    <source>
        <dbReference type="PROSITE" id="PS50011"/>
    </source>
</evidence>
<dbReference type="Proteomes" id="UP000747542">
    <property type="component" value="Unassembled WGS sequence"/>
</dbReference>
<feature type="chain" id="PRO_5035305006" evidence="8">
    <location>
        <begin position="25"/>
        <end position="758"/>
    </location>
</feature>
<feature type="domain" description="Protein kinase" evidence="9">
    <location>
        <begin position="461"/>
        <end position="728"/>
    </location>
</feature>
<dbReference type="InterPro" id="IPR000719">
    <property type="entry name" value="Prot_kinase_dom"/>
</dbReference>
<dbReference type="GO" id="GO:0005886">
    <property type="term" value="C:plasma membrane"/>
    <property type="evidence" value="ECO:0007669"/>
    <property type="project" value="TreeGrafter"/>
</dbReference>
<dbReference type="SMART" id="SM00060">
    <property type="entry name" value="FN3"/>
    <property type="match status" value="2"/>
</dbReference>
<organism evidence="12 13">
    <name type="scientific">Homarus americanus</name>
    <name type="common">American lobster</name>
    <dbReference type="NCBI Taxonomy" id="6706"/>
    <lineage>
        <taxon>Eukaryota</taxon>
        <taxon>Metazoa</taxon>
        <taxon>Ecdysozoa</taxon>
        <taxon>Arthropoda</taxon>
        <taxon>Crustacea</taxon>
        <taxon>Multicrustacea</taxon>
        <taxon>Malacostraca</taxon>
        <taxon>Eumalacostraca</taxon>
        <taxon>Eucarida</taxon>
        <taxon>Decapoda</taxon>
        <taxon>Pleocyemata</taxon>
        <taxon>Astacidea</taxon>
        <taxon>Nephropoidea</taxon>
        <taxon>Nephropidae</taxon>
        <taxon>Homarus</taxon>
    </lineage>
</organism>
<protein>
    <submittedName>
        <fullName evidence="12">Tyrosine-protein kinase Wsck-like</fullName>
    </submittedName>
</protein>
<feature type="signal peptide" evidence="8">
    <location>
        <begin position="1"/>
        <end position="24"/>
    </location>
</feature>
<dbReference type="GO" id="GO:0043235">
    <property type="term" value="C:receptor complex"/>
    <property type="evidence" value="ECO:0007669"/>
    <property type="project" value="TreeGrafter"/>
</dbReference>
<gene>
    <name evidence="12" type="primary">Wsck-L</name>
    <name evidence="12" type="ORF">Hamer_G008088</name>
</gene>
<comment type="subcellular location">
    <subcellularLocation>
        <location evidence="1">Membrane</location>
        <topology evidence="1">Single-pass type I membrane protein</topology>
    </subcellularLocation>
</comment>
<feature type="domain" description="WSC" evidence="11">
    <location>
        <begin position="25"/>
        <end position="115"/>
    </location>
</feature>
<dbReference type="Pfam" id="PF07714">
    <property type="entry name" value="PK_Tyr_Ser-Thr"/>
    <property type="match status" value="1"/>
</dbReference>
<dbReference type="PANTHER" id="PTHR24416:SF611">
    <property type="entry name" value="TYROSINE-PROTEIN KINASE TRANSMEMBRANE RECEPTOR ROR"/>
    <property type="match status" value="1"/>
</dbReference>
<evidence type="ECO:0000256" key="8">
    <source>
        <dbReference type="SAM" id="SignalP"/>
    </source>
</evidence>
<dbReference type="SMART" id="SM00321">
    <property type="entry name" value="WSC"/>
    <property type="match status" value="1"/>
</dbReference>
<keyword evidence="2 7" id="KW-0812">Transmembrane</keyword>
<keyword evidence="12" id="KW-0418">Kinase</keyword>
<dbReference type="InterPro" id="IPR001245">
    <property type="entry name" value="Ser-Thr/Tyr_kinase_cat_dom"/>
</dbReference>
<evidence type="ECO:0000313" key="12">
    <source>
        <dbReference type="EMBL" id="KAG7162531.1"/>
    </source>
</evidence>
<dbReference type="Pfam" id="PF23144">
    <property type="entry name" value="Fn3_PTPRU"/>
    <property type="match status" value="1"/>
</dbReference>
<dbReference type="PROSITE" id="PS50853">
    <property type="entry name" value="FN3"/>
    <property type="match status" value="1"/>
</dbReference>
<dbReference type="InterPro" id="IPR057598">
    <property type="entry name" value="Fn3_PTPRU"/>
</dbReference>
<evidence type="ECO:0000256" key="7">
    <source>
        <dbReference type="SAM" id="Phobius"/>
    </source>
</evidence>
<evidence type="ECO:0000256" key="1">
    <source>
        <dbReference type="ARBA" id="ARBA00004479"/>
    </source>
</evidence>
<sequence>MGRSRGALLVAAIVICCCHLPVPAKDISLGCFTEEEKRHDFIYHSSNASSGTSVTACVEECRSKTMRYAGLLNGDKCLCGDTFSGNPSDLCTAKCSANSTQICGGAGVMSVYETGHDILGAPVSLTQVDSKPSSLHINWEPPARGLSEILEYHVSAIPIFTYSERDPPRPMKWVFSAQTYTAWLHGVQPGTKYSVEVKAASAAGLGYVQSRDMWTKVGKPETPAPPQIISRTPNAMTVQLQSVPPTNGPVTAYQVVVVDETVSVELQPQLLEDYRGATEKGIPYYITAQFSADNFVTTFKVGDRKHYGKYYNAPLKEGVDYHILLGVISTINETKASYSVSNHEQHESSVLDEFIKRGEYSQTNIQLANNRKLILGLSIAIGLFGFLLIASIVLYVALRVVVKKNRRSSENQELAIHAQQPYQDVENGYAVGAHYVDEEMAPTDHYRQLKERVLIIPHQGLNIVGDIGTGRFGEVRKGVVVNKANQTSVLVQRITDDTLDRSRKMQMLREFDAHIRIDSHPHIISLVGLMEELNIISVAFEYETATLKTQLVESRAVQHYPVYAEKNRRFSTLVEGQALEMLAGVARGMSHLASLGVVHGQLCARNVVLVDGTRPKVTGFGLLHYHNDLYVPDYRRWHAVETLRTKGLAPKSDAWSFGCLMWEMTTLGGTPYADVRTEEVAGRVIRGLRLPQPQYVGDELYQVMLNCWQQDLDERPTFPELEASLQMLASDDVTPCLLFSLYPSFQYEQYAPHLEFLD</sequence>
<evidence type="ECO:0000256" key="5">
    <source>
        <dbReference type="ARBA" id="ARBA00023136"/>
    </source>
</evidence>
<dbReference type="GO" id="GO:0007169">
    <property type="term" value="P:cell surface receptor protein tyrosine kinase signaling pathway"/>
    <property type="evidence" value="ECO:0007669"/>
    <property type="project" value="TreeGrafter"/>
</dbReference>
<evidence type="ECO:0000256" key="4">
    <source>
        <dbReference type="ARBA" id="ARBA00022989"/>
    </source>
</evidence>
<proteinExistence type="predicted"/>
<evidence type="ECO:0000313" key="13">
    <source>
        <dbReference type="Proteomes" id="UP000747542"/>
    </source>
</evidence>
<dbReference type="AlphaFoldDB" id="A0A8J5MT85"/>
<dbReference type="GO" id="GO:0004714">
    <property type="term" value="F:transmembrane receptor protein tyrosine kinase activity"/>
    <property type="evidence" value="ECO:0007669"/>
    <property type="project" value="TreeGrafter"/>
</dbReference>
<dbReference type="Pfam" id="PF01822">
    <property type="entry name" value="WSC"/>
    <property type="match status" value="1"/>
</dbReference>
<dbReference type="InterPro" id="IPR003961">
    <property type="entry name" value="FN3_dom"/>
</dbReference>
<keyword evidence="6" id="KW-0325">Glycoprotein</keyword>
<evidence type="ECO:0000259" key="10">
    <source>
        <dbReference type="PROSITE" id="PS50853"/>
    </source>
</evidence>
<keyword evidence="13" id="KW-1185">Reference proteome</keyword>
<dbReference type="PANTHER" id="PTHR24416">
    <property type="entry name" value="TYROSINE-PROTEIN KINASE RECEPTOR"/>
    <property type="match status" value="1"/>
</dbReference>
<dbReference type="PROSITE" id="PS50011">
    <property type="entry name" value="PROTEIN_KINASE_DOM"/>
    <property type="match status" value="1"/>
</dbReference>
<dbReference type="GO" id="GO:0005524">
    <property type="term" value="F:ATP binding"/>
    <property type="evidence" value="ECO:0007669"/>
    <property type="project" value="InterPro"/>
</dbReference>
<comment type="caution">
    <text evidence="12">The sequence shown here is derived from an EMBL/GenBank/DDBJ whole genome shotgun (WGS) entry which is preliminary data.</text>
</comment>
<dbReference type="EMBL" id="JAHLQT010027705">
    <property type="protein sequence ID" value="KAG7162531.1"/>
    <property type="molecule type" value="Genomic_DNA"/>
</dbReference>
<dbReference type="OrthoDB" id="9943809at2759"/>
<keyword evidence="12" id="KW-0808">Transferase</keyword>
<dbReference type="Pfam" id="PF00041">
    <property type="entry name" value="fn3"/>
    <property type="match status" value="1"/>
</dbReference>
<evidence type="ECO:0000259" key="11">
    <source>
        <dbReference type="PROSITE" id="PS51212"/>
    </source>
</evidence>
<evidence type="ECO:0000256" key="2">
    <source>
        <dbReference type="ARBA" id="ARBA00022692"/>
    </source>
</evidence>
<dbReference type="PROSITE" id="PS51212">
    <property type="entry name" value="WSC"/>
    <property type="match status" value="1"/>
</dbReference>
<feature type="transmembrane region" description="Helical" evidence="7">
    <location>
        <begin position="373"/>
        <end position="398"/>
    </location>
</feature>
<evidence type="ECO:0000256" key="6">
    <source>
        <dbReference type="ARBA" id="ARBA00023180"/>
    </source>
</evidence>
<dbReference type="CDD" id="cd00063">
    <property type="entry name" value="FN3"/>
    <property type="match status" value="1"/>
</dbReference>
<evidence type="ECO:0000256" key="3">
    <source>
        <dbReference type="ARBA" id="ARBA00022729"/>
    </source>
</evidence>
<reference evidence="12" key="1">
    <citation type="journal article" date="2021" name="Sci. Adv.">
        <title>The American lobster genome reveals insights on longevity, neural, and immune adaptations.</title>
        <authorList>
            <person name="Polinski J.M."/>
            <person name="Zimin A.V."/>
            <person name="Clark K.F."/>
            <person name="Kohn A.B."/>
            <person name="Sadowski N."/>
            <person name="Timp W."/>
            <person name="Ptitsyn A."/>
            <person name="Khanna P."/>
            <person name="Romanova D.Y."/>
            <person name="Williams P."/>
            <person name="Greenwood S.J."/>
            <person name="Moroz L.L."/>
            <person name="Walt D.R."/>
            <person name="Bodnar A.G."/>
        </authorList>
    </citation>
    <scope>NUCLEOTIDE SEQUENCE</scope>
    <source>
        <strain evidence="12">GMGI-L3</strain>
    </source>
</reference>
<dbReference type="InterPro" id="IPR050122">
    <property type="entry name" value="RTK"/>
</dbReference>
<dbReference type="InterPro" id="IPR002889">
    <property type="entry name" value="WSC_carb-bd"/>
</dbReference>
<keyword evidence="4 7" id="KW-1133">Transmembrane helix</keyword>
<feature type="domain" description="Fibronectin type-III" evidence="10">
    <location>
        <begin position="121"/>
        <end position="220"/>
    </location>
</feature>
<keyword evidence="5 7" id="KW-0472">Membrane</keyword>
<keyword evidence="3 8" id="KW-0732">Signal</keyword>
<name>A0A8J5MT85_HOMAM</name>
<accession>A0A8J5MT85</accession>